<dbReference type="EMBL" id="HBUF01055342">
    <property type="protein sequence ID" value="CAG6623633.1"/>
    <property type="molecule type" value="Transcribed_RNA"/>
</dbReference>
<proteinExistence type="predicted"/>
<dbReference type="EMBL" id="HBUF01575755">
    <property type="protein sequence ID" value="CAG6768246.1"/>
    <property type="molecule type" value="Transcribed_RNA"/>
</dbReference>
<dbReference type="EMBL" id="HBUF01055341">
    <property type="protein sequence ID" value="CAG6623632.1"/>
    <property type="molecule type" value="Transcribed_RNA"/>
</dbReference>
<reference evidence="1" key="1">
    <citation type="submission" date="2021-05" db="EMBL/GenBank/DDBJ databases">
        <authorList>
            <person name="Alioto T."/>
            <person name="Alioto T."/>
            <person name="Gomez Garrido J."/>
        </authorList>
    </citation>
    <scope>NUCLEOTIDE SEQUENCE</scope>
</reference>
<dbReference type="EMBL" id="HBUF01235975">
    <property type="protein sequence ID" value="CAG6675252.1"/>
    <property type="molecule type" value="Transcribed_RNA"/>
</dbReference>
<dbReference type="EMBL" id="HBUF01235974">
    <property type="protein sequence ID" value="CAG6675251.1"/>
    <property type="molecule type" value="Transcribed_RNA"/>
</dbReference>
<dbReference type="EMBL" id="HBUF01055340">
    <property type="protein sequence ID" value="CAG6623631.1"/>
    <property type="molecule type" value="Transcribed_RNA"/>
</dbReference>
<protein>
    <submittedName>
        <fullName evidence="1">Uncharacterized protein</fullName>
    </submittedName>
</protein>
<dbReference type="EMBL" id="HBUF01403829">
    <property type="protein sequence ID" value="CAG6737568.1"/>
    <property type="molecule type" value="Transcribed_RNA"/>
</dbReference>
<dbReference type="AlphaFoldDB" id="A0A8D8SZL4"/>
<organism evidence="1">
    <name type="scientific">Cacopsylla melanoneura</name>
    <dbReference type="NCBI Taxonomy" id="428564"/>
    <lineage>
        <taxon>Eukaryota</taxon>
        <taxon>Metazoa</taxon>
        <taxon>Ecdysozoa</taxon>
        <taxon>Arthropoda</taxon>
        <taxon>Hexapoda</taxon>
        <taxon>Insecta</taxon>
        <taxon>Pterygota</taxon>
        <taxon>Neoptera</taxon>
        <taxon>Paraneoptera</taxon>
        <taxon>Hemiptera</taxon>
        <taxon>Sternorrhyncha</taxon>
        <taxon>Psylloidea</taxon>
        <taxon>Psyllidae</taxon>
        <taxon>Psyllinae</taxon>
        <taxon>Cacopsylla</taxon>
    </lineage>
</organism>
<name>A0A8D8SZL4_9HEMI</name>
<accession>A0A8D8SZL4</accession>
<evidence type="ECO:0000313" key="1">
    <source>
        <dbReference type="EMBL" id="CAG6675252.1"/>
    </source>
</evidence>
<dbReference type="EMBL" id="HBUF01575754">
    <property type="protein sequence ID" value="CAG6768245.1"/>
    <property type="molecule type" value="Transcribed_RNA"/>
</dbReference>
<dbReference type="EMBL" id="HBUF01403828">
    <property type="protein sequence ID" value="CAG6737567.1"/>
    <property type="molecule type" value="Transcribed_RNA"/>
</dbReference>
<sequence>MKLVDVVDASCRVELTASRLHDNRFMSLYLMKYVLYIGLSSHWMCTSDSIVFIVTPNTLIVVSITVSFVETSTEATTPLSPRTVIFFSCIKYVCPGANDFTTIDFCLILKIFRFSV</sequence>